<dbReference type="SMART" id="SM00174">
    <property type="entry name" value="RHO"/>
    <property type="match status" value="1"/>
</dbReference>
<evidence type="ECO:0000313" key="3">
    <source>
        <dbReference type="Proteomes" id="UP001149090"/>
    </source>
</evidence>
<name>A0A9Q0LRX4_ANAIG</name>
<dbReference type="PANTHER" id="PTHR47978">
    <property type="match status" value="1"/>
</dbReference>
<comment type="caution">
    <text evidence="2">The sequence shown here is derived from an EMBL/GenBank/DDBJ whole genome shotgun (WGS) entry which is preliminary data.</text>
</comment>
<dbReference type="SMART" id="SM00173">
    <property type="entry name" value="RAS"/>
    <property type="match status" value="1"/>
</dbReference>
<keyword evidence="3" id="KW-1185">Reference proteome</keyword>
<dbReference type="EMBL" id="JAPDFW010000056">
    <property type="protein sequence ID" value="KAJ5077872.1"/>
    <property type="molecule type" value="Genomic_DNA"/>
</dbReference>
<dbReference type="PRINTS" id="PR00449">
    <property type="entry name" value="RASTRNSFRMNG"/>
</dbReference>
<dbReference type="SUPFAM" id="SSF52540">
    <property type="entry name" value="P-loop containing nucleoside triphosphate hydrolases"/>
    <property type="match status" value="1"/>
</dbReference>
<dbReference type="InterPro" id="IPR005225">
    <property type="entry name" value="Small_GTP-bd"/>
</dbReference>
<dbReference type="InterPro" id="IPR001806">
    <property type="entry name" value="Small_GTPase"/>
</dbReference>
<evidence type="ECO:0000256" key="1">
    <source>
        <dbReference type="ARBA" id="ARBA00022741"/>
    </source>
</evidence>
<accession>A0A9Q0LRX4</accession>
<dbReference type="SMART" id="SM00175">
    <property type="entry name" value="RAB"/>
    <property type="match status" value="1"/>
</dbReference>
<gene>
    <name evidence="2" type="ORF">M0811_05562</name>
</gene>
<reference evidence="2" key="1">
    <citation type="submission" date="2022-10" db="EMBL/GenBank/DDBJ databases">
        <title>Novel sulphate-reducing endosymbionts in the free-living metamonad Anaeramoeba.</title>
        <authorList>
            <person name="Jerlstrom-Hultqvist J."/>
            <person name="Cepicka I."/>
            <person name="Gallot-Lavallee L."/>
            <person name="Salas-Leiva D."/>
            <person name="Curtis B.A."/>
            <person name="Zahonova K."/>
            <person name="Pipaliya S."/>
            <person name="Dacks J."/>
            <person name="Roger A.J."/>
        </authorList>
    </citation>
    <scope>NUCLEOTIDE SEQUENCE</scope>
    <source>
        <strain evidence="2">BMAN</strain>
    </source>
</reference>
<dbReference type="SMART" id="SM00177">
    <property type="entry name" value="ARF"/>
    <property type="match status" value="1"/>
</dbReference>
<dbReference type="PROSITE" id="PS51417">
    <property type="entry name" value="ARF"/>
    <property type="match status" value="1"/>
</dbReference>
<dbReference type="GO" id="GO:0003924">
    <property type="term" value="F:GTPase activity"/>
    <property type="evidence" value="ECO:0007669"/>
    <property type="project" value="InterPro"/>
</dbReference>
<dbReference type="CDD" id="cd01860">
    <property type="entry name" value="Rab5_related"/>
    <property type="match status" value="1"/>
</dbReference>
<dbReference type="Proteomes" id="UP001149090">
    <property type="component" value="Unassembled WGS sequence"/>
</dbReference>
<dbReference type="OrthoDB" id="63533at2759"/>
<proteinExistence type="predicted"/>
<dbReference type="Gene3D" id="3.40.50.300">
    <property type="entry name" value="P-loop containing nucleotide triphosphate hydrolases"/>
    <property type="match status" value="1"/>
</dbReference>
<dbReference type="NCBIfam" id="TIGR00231">
    <property type="entry name" value="small_GTP"/>
    <property type="match status" value="1"/>
</dbReference>
<dbReference type="FunFam" id="3.40.50.300:FF:000823">
    <property type="entry name" value="Small GTPase RAB, putative"/>
    <property type="match status" value="1"/>
</dbReference>
<evidence type="ECO:0000313" key="2">
    <source>
        <dbReference type="EMBL" id="KAJ5077872.1"/>
    </source>
</evidence>
<dbReference type="PROSITE" id="PS51421">
    <property type="entry name" value="RAS"/>
    <property type="match status" value="1"/>
</dbReference>
<protein>
    <submittedName>
        <fullName evidence="2">Ras-related protein rab-5c</fullName>
    </submittedName>
</protein>
<dbReference type="GO" id="GO:0005525">
    <property type="term" value="F:GTP binding"/>
    <property type="evidence" value="ECO:0007669"/>
    <property type="project" value="InterPro"/>
</dbReference>
<dbReference type="InterPro" id="IPR027417">
    <property type="entry name" value="P-loop_NTPase"/>
</dbReference>
<dbReference type="PROSITE" id="PS51420">
    <property type="entry name" value="RHO"/>
    <property type="match status" value="1"/>
</dbReference>
<dbReference type="SMART" id="SM00176">
    <property type="entry name" value="RAN"/>
    <property type="match status" value="1"/>
</dbReference>
<organism evidence="2 3">
    <name type="scientific">Anaeramoeba ignava</name>
    <name type="common">Anaerobic marine amoeba</name>
    <dbReference type="NCBI Taxonomy" id="1746090"/>
    <lineage>
        <taxon>Eukaryota</taxon>
        <taxon>Metamonada</taxon>
        <taxon>Anaeramoebidae</taxon>
        <taxon>Anaeramoeba</taxon>
    </lineage>
</organism>
<sequence>MDPNSFHEFKLVLLGASAAGKSSIVLRFCKGEFFENQEATIGAAFLTQSVPFDDYVVKLQIWDTAGQERYHSLAPMYYRGSAAAIVVFDVTDRNSFETSKKWVKELITEVSKDILVIVVGNKVDLEHKRSVQIEEAEEYTKEKGLIYIETSAKTGLGISELFKLIAKRLTEFTVGPVEKPSNNTIKITQQTKPPKRKRRC</sequence>
<dbReference type="OMA" id="KFDKGFK"/>
<dbReference type="PROSITE" id="PS51419">
    <property type="entry name" value="RAB"/>
    <property type="match status" value="1"/>
</dbReference>
<dbReference type="AlphaFoldDB" id="A0A9Q0LRX4"/>
<dbReference type="Pfam" id="PF00071">
    <property type="entry name" value="Ras"/>
    <property type="match status" value="1"/>
</dbReference>
<keyword evidence="1" id="KW-0547">Nucleotide-binding</keyword>